<dbReference type="InterPro" id="IPR035906">
    <property type="entry name" value="MetI-like_sf"/>
</dbReference>
<name>A0A2P8DPP5_9ACTN</name>
<keyword evidence="4" id="KW-1003">Cell membrane</keyword>
<feature type="domain" description="ABC transmembrane type-1" evidence="9">
    <location>
        <begin position="17"/>
        <end position="211"/>
    </location>
</feature>
<accession>A0A2P8DPP5</accession>
<evidence type="ECO:0000259" key="9">
    <source>
        <dbReference type="PROSITE" id="PS50928"/>
    </source>
</evidence>
<keyword evidence="3 8" id="KW-0813">Transport</keyword>
<evidence type="ECO:0000256" key="7">
    <source>
        <dbReference type="ARBA" id="ARBA00023136"/>
    </source>
</evidence>
<proteinExistence type="inferred from homology"/>
<dbReference type="CDD" id="cd06261">
    <property type="entry name" value="TM_PBP2"/>
    <property type="match status" value="1"/>
</dbReference>
<keyword evidence="6 8" id="KW-1133">Transmembrane helix</keyword>
<evidence type="ECO:0000256" key="6">
    <source>
        <dbReference type="ARBA" id="ARBA00022989"/>
    </source>
</evidence>
<comment type="subcellular location">
    <subcellularLocation>
        <location evidence="1 8">Cell membrane</location>
        <topology evidence="1 8">Multi-pass membrane protein</topology>
    </subcellularLocation>
</comment>
<dbReference type="FunFam" id="1.10.3720.10:FF:000002">
    <property type="entry name" value="D-methionine ABC transporter permease MetI"/>
    <property type="match status" value="1"/>
</dbReference>
<evidence type="ECO:0000256" key="1">
    <source>
        <dbReference type="ARBA" id="ARBA00004651"/>
    </source>
</evidence>
<evidence type="ECO:0000256" key="8">
    <source>
        <dbReference type="RuleBase" id="RU363032"/>
    </source>
</evidence>
<keyword evidence="11" id="KW-1185">Reference proteome</keyword>
<evidence type="ECO:0000313" key="11">
    <source>
        <dbReference type="Proteomes" id="UP000243528"/>
    </source>
</evidence>
<dbReference type="RefSeq" id="WP_106539063.1">
    <property type="nucleotide sequence ID" value="NZ_PYGE01000018.1"/>
</dbReference>
<evidence type="ECO:0000313" key="10">
    <source>
        <dbReference type="EMBL" id="PSK99182.1"/>
    </source>
</evidence>
<dbReference type="InterPro" id="IPR000515">
    <property type="entry name" value="MetI-like"/>
</dbReference>
<comment type="caution">
    <text evidence="10">The sequence shown here is derived from an EMBL/GenBank/DDBJ whole genome shotgun (WGS) entry which is preliminary data.</text>
</comment>
<dbReference type="Proteomes" id="UP000243528">
    <property type="component" value="Unassembled WGS sequence"/>
</dbReference>
<dbReference type="InterPro" id="IPR051322">
    <property type="entry name" value="AA_ABC_Transporter_Permease"/>
</dbReference>
<dbReference type="AlphaFoldDB" id="A0A2P8DPP5"/>
<feature type="transmembrane region" description="Helical" evidence="8">
    <location>
        <begin position="150"/>
        <end position="171"/>
    </location>
</feature>
<dbReference type="Pfam" id="PF00528">
    <property type="entry name" value="BPD_transp_1"/>
    <property type="match status" value="1"/>
</dbReference>
<dbReference type="Gene3D" id="1.10.3720.10">
    <property type="entry name" value="MetI-like"/>
    <property type="match status" value="1"/>
</dbReference>
<reference evidence="10 11" key="1">
    <citation type="submission" date="2018-03" db="EMBL/GenBank/DDBJ databases">
        <title>Genomic Encyclopedia of Archaeal and Bacterial Type Strains, Phase II (KMG-II): from individual species to whole genera.</title>
        <authorList>
            <person name="Goeker M."/>
        </authorList>
    </citation>
    <scope>NUCLEOTIDE SEQUENCE [LARGE SCALE GENOMIC DNA]</scope>
    <source>
        <strain evidence="10 11">DSM 45211</strain>
    </source>
</reference>
<comment type="similarity">
    <text evidence="2">Belongs to the binding-protein-dependent transport system permease family. CysTW subfamily.</text>
</comment>
<dbReference type="GO" id="GO:0048473">
    <property type="term" value="P:D-methionine transmembrane transport"/>
    <property type="evidence" value="ECO:0007669"/>
    <property type="project" value="TreeGrafter"/>
</dbReference>
<dbReference type="PROSITE" id="PS50928">
    <property type="entry name" value="ABC_TM1"/>
    <property type="match status" value="1"/>
</dbReference>
<evidence type="ECO:0000256" key="4">
    <source>
        <dbReference type="ARBA" id="ARBA00022475"/>
    </source>
</evidence>
<evidence type="ECO:0000256" key="5">
    <source>
        <dbReference type="ARBA" id="ARBA00022692"/>
    </source>
</evidence>
<dbReference type="PANTHER" id="PTHR30450">
    <property type="entry name" value="ABC TRANSPORTER PERMEASE"/>
    <property type="match status" value="1"/>
</dbReference>
<evidence type="ECO:0000256" key="3">
    <source>
        <dbReference type="ARBA" id="ARBA00022448"/>
    </source>
</evidence>
<sequence length="221" mass="22590">MTGEGWDRWAPELWQATLETLAIVGIAGVVTVLLGLPLGVALSVTGPGGLTPSRTVSRVLGAVVDIGRSIPFIILMIAIVPFTRLVVGTTIGSSAAAVPLTVAAIPFFARLVEAALREVSPGVVDAGASMGASRRQLIVKVLVPEALPSIVAGLTVTVVAMIGYTAMAGAVGGGGLGELAVSYGYHRFETGVTWVTVAILVVVVKAVQTAGDLCARRLSHR</sequence>
<dbReference type="EMBL" id="PYGE01000018">
    <property type="protein sequence ID" value="PSK99182.1"/>
    <property type="molecule type" value="Genomic_DNA"/>
</dbReference>
<dbReference type="SUPFAM" id="SSF161098">
    <property type="entry name" value="MetI-like"/>
    <property type="match status" value="1"/>
</dbReference>
<feature type="transmembrane region" description="Helical" evidence="8">
    <location>
        <begin position="56"/>
        <end position="79"/>
    </location>
</feature>
<evidence type="ECO:0000256" key="2">
    <source>
        <dbReference type="ARBA" id="ARBA00007069"/>
    </source>
</evidence>
<feature type="transmembrane region" description="Helical" evidence="8">
    <location>
        <begin position="85"/>
        <end position="109"/>
    </location>
</feature>
<keyword evidence="5 8" id="KW-0812">Transmembrane</keyword>
<feature type="transmembrane region" description="Helical" evidence="8">
    <location>
        <begin position="20"/>
        <end position="44"/>
    </location>
</feature>
<dbReference type="OrthoDB" id="9793490at2"/>
<keyword evidence="7 8" id="KW-0472">Membrane</keyword>
<dbReference type="PANTHER" id="PTHR30450:SF1">
    <property type="entry name" value="D-METHIONINE TRANSPORT SYSTEM PERMEASE PROTEIN METI-RELATED"/>
    <property type="match status" value="1"/>
</dbReference>
<dbReference type="GO" id="GO:0005886">
    <property type="term" value="C:plasma membrane"/>
    <property type="evidence" value="ECO:0007669"/>
    <property type="project" value="UniProtKB-SubCell"/>
</dbReference>
<feature type="transmembrane region" description="Helical" evidence="8">
    <location>
        <begin position="191"/>
        <end position="215"/>
    </location>
</feature>
<protein>
    <submittedName>
        <fullName evidence="10">D-methionine transport system permease protein</fullName>
    </submittedName>
</protein>
<organism evidence="10 11">
    <name type="scientific">Haloactinopolyspora alba</name>
    <dbReference type="NCBI Taxonomy" id="648780"/>
    <lineage>
        <taxon>Bacteria</taxon>
        <taxon>Bacillati</taxon>
        <taxon>Actinomycetota</taxon>
        <taxon>Actinomycetes</taxon>
        <taxon>Jiangellales</taxon>
        <taxon>Jiangellaceae</taxon>
        <taxon>Haloactinopolyspora</taxon>
    </lineage>
</organism>
<gene>
    <name evidence="10" type="ORF">CLV30_11883</name>
</gene>